<sequence length="159" mass="18320">MSNSFSIAEMLKIAILMEEEGYKFYTNGAKFTDGKTKQFLVTAAGQEFVHKEKFSKLFDKITENKESESDYLLDDEVSEYLRKLIENKVFDQKEEPENAFADLKTAVEHAVKTEQLTVQVYSKMYEGISNKEAKNMMAAIIDEEKSHVAYFSKLLKEIV</sequence>
<dbReference type="SUPFAM" id="SSF47240">
    <property type="entry name" value="Ferritin-like"/>
    <property type="match status" value="1"/>
</dbReference>
<dbReference type="InterPro" id="IPR012347">
    <property type="entry name" value="Ferritin-like"/>
</dbReference>
<organism evidence="2 3">
    <name type="scientific">Clostridium fermenticellae</name>
    <dbReference type="NCBI Taxonomy" id="2068654"/>
    <lineage>
        <taxon>Bacteria</taxon>
        <taxon>Bacillati</taxon>
        <taxon>Bacillota</taxon>
        <taxon>Clostridia</taxon>
        <taxon>Eubacteriales</taxon>
        <taxon>Clostridiaceae</taxon>
        <taxon>Clostridium</taxon>
    </lineage>
</organism>
<keyword evidence="3" id="KW-1185">Reference proteome</keyword>
<name>A0A386H754_9CLOT</name>
<accession>A0A386H754</accession>
<dbReference type="OrthoDB" id="271558at2"/>
<dbReference type="Proteomes" id="UP000266301">
    <property type="component" value="Chromosome"/>
</dbReference>
<evidence type="ECO:0000259" key="1">
    <source>
        <dbReference type="Pfam" id="PF02915"/>
    </source>
</evidence>
<dbReference type="GO" id="GO:0046872">
    <property type="term" value="F:metal ion binding"/>
    <property type="evidence" value="ECO:0007669"/>
    <property type="project" value="InterPro"/>
</dbReference>
<dbReference type="CDD" id="cd01045">
    <property type="entry name" value="Ferritin_like_AB"/>
    <property type="match status" value="1"/>
</dbReference>
<dbReference type="Gene3D" id="1.20.1260.10">
    <property type="match status" value="1"/>
</dbReference>
<protein>
    <submittedName>
        <fullName evidence="2">Rubrerythrin family protein</fullName>
    </submittedName>
</protein>
<dbReference type="KEGG" id="cfer:D4Z93_12970"/>
<evidence type="ECO:0000313" key="2">
    <source>
        <dbReference type="EMBL" id="AYD41355.1"/>
    </source>
</evidence>
<evidence type="ECO:0000313" key="3">
    <source>
        <dbReference type="Proteomes" id="UP000266301"/>
    </source>
</evidence>
<gene>
    <name evidence="2" type="ORF">D4Z93_12970</name>
</gene>
<dbReference type="EMBL" id="CP032416">
    <property type="protein sequence ID" value="AYD41355.1"/>
    <property type="molecule type" value="Genomic_DNA"/>
</dbReference>
<dbReference type="RefSeq" id="WP_119974111.1">
    <property type="nucleotide sequence ID" value="NZ_CP032416.1"/>
</dbReference>
<proteinExistence type="predicted"/>
<dbReference type="InterPro" id="IPR003251">
    <property type="entry name" value="Rr_diiron-bd_dom"/>
</dbReference>
<feature type="domain" description="Rubrerythrin diiron-binding" evidence="1">
    <location>
        <begin position="9"/>
        <end position="155"/>
    </location>
</feature>
<dbReference type="InterPro" id="IPR009078">
    <property type="entry name" value="Ferritin-like_SF"/>
</dbReference>
<reference evidence="2 3" key="1">
    <citation type="journal article" date="2019" name="Int. J. Syst. Evol. Microbiol.">
        <title>Clostridium fermenticellae sp. nov., isolated from the mud in a fermentation cellar for the production of the Chinese liquor, baijiu.</title>
        <authorList>
            <person name="Xu P.X."/>
            <person name="Chai L.J."/>
            <person name="Qiu T."/>
            <person name="Zhang X.J."/>
            <person name="Lu Z.M."/>
            <person name="Xiao C."/>
            <person name="Wang S.T."/>
            <person name="Shen C.H."/>
            <person name="Shi J.S."/>
            <person name="Xu Z.H."/>
        </authorList>
    </citation>
    <scope>NUCLEOTIDE SEQUENCE [LARGE SCALE GENOMIC DNA]</scope>
    <source>
        <strain evidence="2 3">JN500901</strain>
    </source>
</reference>
<dbReference type="Pfam" id="PF02915">
    <property type="entry name" value="Rubrerythrin"/>
    <property type="match status" value="1"/>
</dbReference>
<dbReference type="AlphaFoldDB" id="A0A386H754"/>
<dbReference type="GO" id="GO:0016491">
    <property type="term" value="F:oxidoreductase activity"/>
    <property type="evidence" value="ECO:0007669"/>
    <property type="project" value="InterPro"/>
</dbReference>